<feature type="compositionally biased region" description="Polar residues" evidence="1">
    <location>
        <begin position="164"/>
        <end position="173"/>
    </location>
</feature>
<dbReference type="PRINTS" id="PR01438">
    <property type="entry name" value="UNVRSLSTRESS"/>
</dbReference>
<dbReference type="SUPFAM" id="SSF52402">
    <property type="entry name" value="Adenine nucleotide alpha hydrolases-like"/>
    <property type="match status" value="1"/>
</dbReference>
<feature type="domain" description="UspA" evidence="2">
    <location>
        <begin position="388"/>
        <end position="533"/>
    </location>
</feature>
<dbReference type="PANTHER" id="PTHR46100:SF4">
    <property type="entry name" value="USPA DOMAIN-CONTAINING PROTEIN"/>
    <property type="match status" value="1"/>
</dbReference>
<feature type="compositionally biased region" description="Acidic residues" evidence="1">
    <location>
        <begin position="268"/>
        <end position="285"/>
    </location>
</feature>
<feature type="compositionally biased region" description="Low complexity" evidence="1">
    <location>
        <begin position="70"/>
        <end position="85"/>
    </location>
</feature>
<dbReference type="PANTHER" id="PTHR46100">
    <property type="entry name" value="IMP2'P"/>
    <property type="match status" value="1"/>
</dbReference>
<organism evidence="3 4">
    <name type="scientific">Botryobasidium botryosum (strain FD-172 SS1)</name>
    <dbReference type="NCBI Taxonomy" id="930990"/>
    <lineage>
        <taxon>Eukaryota</taxon>
        <taxon>Fungi</taxon>
        <taxon>Dikarya</taxon>
        <taxon>Basidiomycota</taxon>
        <taxon>Agaricomycotina</taxon>
        <taxon>Agaricomycetes</taxon>
        <taxon>Cantharellales</taxon>
        <taxon>Botryobasidiaceae</taxon>
        <taxon>Botryobasidium</taxon>
    </lineage>
</organism>
<protein>
    <recommendedName>
        <fullName evidence="2">UspA domain-containing protein</fullName>
    </recommendedName>
</protein>
<gene>
    <name evidence="3" type="ORF">BOTBODRAFT_50921</name>
</gene>
<evidence type="ECO:0000256" key="1">
    <source>
        <dbReference type="SAM" id="MobiDB-lite"/>
    </source>
</evidence>
<evidence type="ECO:0000259" key="2">
    <source>
        <dbReference type="Pfam" id="PF00582"/>
    </source>
</evidence>
<feature type="compositionally biased region" description="Basic and acidic residues" evidence="1">
    <location>
        <begin position="191"/>
        <end position="201"/>
    </location>
</feature>
<feature type="compositionally biased region" description="Basic and acidic residues" evidence="1">
    <location>
        <begin position="569"/>
        <end position="595"/>
    </location>
</feature>
<evidence type="ECO:0000313" key="3">
    <source>
        <dbReference type="EMBL" id="KDQ20874.1"/>
    </source>
</evidence>
<keyword evidence="4" id="KW-1185">Reference proteome</keyword>
<dbReference type="InterPro" id="IPR006016">
    <property type="entry name" value="UspA"/>
</dbReference>
<dbReference type="STRING" id="930990.A0A067MZ58"/>
<feature type="compositionally biased region" description="Basic residues" evidence="1">
    <location>
        <begin position="219"/>
        <end position="228"/>
    </location>
</feature>
<dbReference type="Pfam" id="PF00582">
    <property type="entry name" value="Usp"/>
    <property type="match status" value="1"/>
</dbReference>
<feature type="region of interest" description="Disordered" evidence="1">
    <location>
        <begin position="20"/>
        <end position="92"/>
    </location>
</feature>
<dbReference type="Proteomes" id="UP000027195">
    <property type="component" value="Unassembled WGS sequence"/>
</dbReference>
<feature type="region of interest" description="Disordered" evidence="1">
    <location>
        <begin position="127"/>
        <end position="290"/>
    </location>
</feature>
<name>A0A067MZ58_BOTB1</name>
<sequence>MTEKSSRRRSWAFGTKLSLTSSPLKSKGWPLESTLEEKPEPIEISRPISSPQPFQEPFPPKLPSRPTPARQSSSRPHSPDSSTPRLFRTLSNTGVSRFFGSSKLTRTTSINPQASDLILNAITRTTSHPVQPSNRAPDSLAQVPTPPPASVSTSSLGPLGKFTNLMSFPSLSTSRDKVDGEDRGRGKKKEKHGEKEKKEPRSSSLSFPKDKDEDDRRPRSLSRTRRGQSGRSPSPAVSALRANVGEESDNESIRSNRHRVRNSAFAGTDDEDDSSESDDDSWGDDEPLHNLTEANTEHNALLSSPQESMFEEFPDPLGEGVNVVRPAEPMFAAPTPLRKPNRKKSLRSEGLILDTSRPQFQRDRCTVIMTHGDPAGYLASKGKEQGRRYVVASDLSEESKYAVEWAIGTVLRDGDEMIVVNVQETDSKLDPVDPTSADRVAKLRNQQERQGLAFLLVRQVTSLLQRTKLHVSITCQAIHAKNSRKMLVDVVDYTEPTMLIVGSRGMGKLKGILLGSTSHYLIQKSSVPVMVARRRLKRPARRTAHLDPNNGPRRVSLAEAAIDKAGPGRVDKDVENMRSEMEKEEIGRAIAHGER</sequence>
<proteinExistence type="predicted"/>
<dbReference type="AlphaFoldDB" id="A0A067MZ58"/>
<dbReference type="CDD" id="cd23659">
    <property type="entry name" value="USP_At3g01520-like"/>
    <property type="match status" value="1"/>
</dbReference>
<dbReference type="InParanoid" id="A0A067MZ58"/>
<dbReference type="HOGENOM" id="CLU_020600_1_0_1"/>
<evidence type="ECO:0000313" key="4">
    <source>
        <dbReference type="Proteomes" id="UP000027195"/>
    </source>
</evidence>
<feature type="compositionally biased region" description="Polar residues" evidence="1">
    <location>
        <begin position="127"/>
        <end position="136"/>
    </location>
</feature>
<dbReference type="OrthoDB" id="992776at2759"/>
<feature type="compositionally biased region" description="Pro residues" evidence="1">
    <location>
        <begin position="54"/>
        <end position="66"/>
    </location>
</feature>
<dbReference type="Gene3D" id="3.40.50.620">
    <property type="entry name" value="HUPs"/>
    <property type="match status" value="1"/>
</dbReference>
<feature type="compositionally biased region" description="Basic and acidic residues" evidence="1">
    <location>
        <begin position="174"/>
        <end position="184"/>
    </location>
</feature>
<dbReference type="EMBL" id="KL198017">
    <property type="protein sequence ID" value="KDQ20874.1"/>
    <property type="molecule type" value="Genomic_DNA"/>
</dbReference>
<reference evidence="4" key="1">
    <citation type="journal article" date="2014" name="Proc. Natl. Acad. Sci. U.S.A.">
        <title>Extensive sampling of basidiomycete genomes demonstrates inadequacy of the white-rot/brown-rot paradigm for wood decay fungi.</title>
        <authorList>
            <person name="Riley R."/>
            <person name="Salamov A.A."/>
            <person name="Brown D.W."/>
            <person name="Nagy L.G."/>
            <person name="Floudas D."/>
            <person name="Held B.W."/>
            <person name="Levasseur A."/>
            <person name="Lombard V."/>
            <person name="Morin E."/>
            <person name="Otillar R."/>
            <person name="Lindquist E.A."/>
            <person name="Sun H."/>
            <person name="LaButti K.M."/>
            <person name="Schmutz J."/>
            <person name="Jabbour D."/>
            <person name="Luo H."/>
            <person name="Baker S.E."/>
            <person name="Pisabarro A.G."/>
            <person name="Walton J.D."/>
            <person name="Blanchette R.A."/>
            <person name="Henrissat B."/>
            <person name="Martin F."/>
            <person name="Cullen D."/>
            <person name="Hibbett D.S."/>
            <person name="Grigoriev I.V."/>
        </authorList>
    </citation>
    <scope>NUCLEOTIDE SEQUENCE [LARGE SCALE GENOMIC DNA]</scope>
    <source>
        <strain evidence="4">FD-172 SS1</strain>
    </source>
</reference>
<feature type="compositionally biased region" description="Basic and acidic residues" evidence="1">
    <location>
        <begin position="208"/>
        <end position="218"/>
    </location>
</feature>
<feature type="region of interest" description="Disordered" evidence="1">
    <location>
        <begin position="566"/>
        <end position="595"/>
    </location>
</feature>
<dbReference type="InterPro" id="IPR014729">
    <property type="entry name" value="Rossmann-like_a/b/a_fold"/>
</dbReference>
<dbReference type="InterPro" id="IPR006015">
    <property type="entry name" value="Universal_stress_UspA"/>
</dbReference>
<accession>A0A067MZ58</accession>